<accession>A0A0A9AN53</accession>
<dbReference type="AlphaFoldDB" id="A0A0A9AN53"/>
<dbReference type="EMBL" id="GBRH01246582">
    <property type="protein sequence ID" value="JAD51313.1"/>
    <property type="molecule type" value="Transcribed_RNA"/>
</dbReference>
<reference evidence="1" key="2">
    <citation type="journal article" date="2015" name="Data Brief">
        <title>Shoot transcriptome of the giant reed, Arundo donax.</title>
        <authorList>
            <person name="Barrero R.A."/>
            <person name="Guerrero F.D."/>
            <person name="Moolhuijzen P."/>
            <person name="Goolsby J.A."/>
            <person name="Tidwell J."/>
            <person name="Bellgard S.E."/>
            <person name="Bellgard M.I."/>
        </authorList>
    </citation>
    <scope>NUCLEOTIDE SEQUENCE</scope>
    <source>
        <tissue evidence="1">Shoot tissue taken approximately 20 cm above the soil surface</tissue>
    </source>
</reference>
<organism evidence="1">
    <name type="scientific">Arundo donax</name>
    <name type="common">Giant reed</name>
    <name type="synonym">Donax arundinaceus</name>
    <dbReference type="NCBI Taxonomy" id="35708"/>
    <lineage>
        <taxon>Eukaryota</taxon>
        <taxon>Viridiplantae</taxon>
        <taxon>Streptophyta</taxon>
        <taxon>Embryophyta</taxon>
        <taxon>Tracheophyta</taxon>
        <taxon>Spermatophyta</taxon>
        <taxon>Magnoliopsida</taxon>
        <taxon>Liliopsida</taxon>
        <taxon>Poales</taxon>
        <taxon>Poaceae</taxon>
        <taxon>PACMAD clade</taxon>
        <taxon>Arundinoideae</taxon>
        <taxon>Arundineae</taxon>
        <taxon>Arundo</taxon>
    </lineage>
</organism>
<reference evidence="1" key="1">
    <citation type="submission" date="2014-09" db="EMBL/GenBank/DDBJ databases">
        <authorList>
            <person name="Magalhaes I.L.F."/>
            <person name="Oliveira U."/>
            <person name="Santos F.R."/>
            <person name="Vidigal T.H.D.A."/>
            <person name="Brescovit A.D."/>
            <person name="Santos A.J."/>
        </authorList>
    </citation>
    <scope>NUCLEOTIDE SEQUENCE</scope>
    <source>
        <tissue evidence="1">Shoot tissue taken approximately 20 cm above the soil surface</tissue>
    </source>
</reference>
<proteinExistence type="predicted"/>
<sequence>MRQIEIACPYYSMVETCHIPQNIYVRWVKK</sequence>
<evidence type="ECO:0000313" key="1">
    <source>
        <dbReference type="EMBL" id="JAD51313.1"/>
    </source>
</evidence>
<name>A0A0A9AN53_ARUDO</name>
<protein>
    <submittedName>
        <fullName evidence="1">Uncharacterized protein</fullName>
    </submittedName>
</protein>